<dbReference type="PANTHER" id="PTHR32226">
    <property type="entry name" value="TELO2-INTERACTING PROTEIN 2"/>
    <property type="match status" value="1"/>
</dbReference>
<gene>
    <name evidence="3" type="ORF">TCAP_00065</name>
</gene>
<keyword evidence="4" id="KW-1185">Reference proteome</keyword>
<dbReference type="PANTHER" id="PTHR32226:SF2">
    <property type="entry name" value="TELO2-INTERACTING PROTEIN 2"/>
    <property type="match status" value="1"/>
</dbReference>
<dbReference type="InterPro" id="IPR018870">
    <property type="entry name" value="Tti2"/>
</dbReference>
<dbReference type="Pfam" id="PF10521">
    <property type="entry name" value="Tti2"/>
    <property type="match status" value="1"/>
</dbReference>
<evidence type="ECO:0000313" key="3">
    <source>
        <dbReference type="EMBL" id="PNY29990.1"/>
    </source>
</evidence>
<evidence type="ECO:0000256" key="2">
    <source>
        <dbReference type="SAM" id="MobiDB-lite"/>
    </source>
</evidence>
<feature type="region of interest" description="Disordered" evidence="2">
    <location>
        <begin position="69"/>
        <end position="100"/>
    </location>
</feature>
<dbReference type="Proteomes" id="UP000236621">
    <property type="component" value="Unassembled WGS sequence"/>
</dbReference>
<reference evidence="3 4" key="1">
    <citation type="submission" date="2017-08" db="EMBL/GenBank/DDBJ databases">
        <title>Harnessing the power of phylogenomics to disentangle the directionality and signatures of interkingdom host jumping in the parasitic fungal genus Tolypocladium.</title>
        <authorList>
            <person name="Quandt C.A."/>
            <person name="Patterson W."/>
            <person name="Spatafora J.W."/>
        </authorList>
    </citation>
    <scope>NUCLEOTIDE SEQUENCE [LARGE SCALE GENOMIC DNA]</scope>
    <source>
        <strain evidence="3 4">CBS 113982</strain>
    </source>
</reference>
<sequence length="541" mass="59526">MPEVQVPLSRPNSNRLQQLGLLAGDEGQPPSPAQRLGLDDAVQRLSSAPDERSRYDAVLQLFASLSCQQRTPETAPGPPSSQRHEQHQRQRRHLSPAAASTVTQSLVASVLSLDRVADYTARALTAELALTCLDLLSTASSAPLDDQALLSIVSYTDVRDPWTTHAASRLAARLVSSHLPADRPASFIVGPLLQAYVRPVFSGSSDKVTSSGRPVQFHGRLSSPRKLGMDNMPCWKQSDPPVTSVFRWAVENASTSLIAENWPLFLPVLLVLVEDHETHVREKGLATLATFLSKCTLKTLRATGIGNLFEEAVFPMLLFLPNLTPEQDSANLLRLAYPVLLQLAEADPDPQSHKRRRLLDRLVRDGIMAGYSHASQHATIVQVLMHNMAAAVSCLGIFSVKHLQNLLRMIESVMTDPFAIACPSTVLAAAEALDALLSHCWPRITETKHAGHILRIITICWLNLHDQEDDTDQAATTSGRDRIFKQLLVSSRLFKFIWAGPNLEMQHKLAEALSQEPRLAPLFLEYASPPSISECRALARE</sequence>
<comment type="caution">
    <text evidence="3">The sequence shown here is derived from an EMBL/GenBank/DDBJ whole genome shotgun (WGS) entry which is preliminary data.</text>
</comment>
<comment type="similarity">
    <text evidence="1">Belongs to the TTI2 family.</text>
</comment>
<dbReference type="GO" id="GO:0005829">
    <property type="term" value="C:cytosol"/>
    <property type="evidence" value="ECO:0007669"/>
    <property type="project" value="TreeGrafter"/>
</dbReference>
<dbReference type="GO" id="GO:0005634">
    <property type="term" value="C:nucleus"/>
    <property type="evidence" value="ECO:0007669"/>
    <property type="project" value="TreeGrafter"/>
</dbReference>
<evidence type="ECO:0000313" key="4">
    <source>
        <dbReference type="Proteomes" id="UP000236621"/>
    </source>
</evidence>
<organism evidence="3 4">
    <name type="scientific">Tolypocladium capitatum</name>
    <dbReference type="NCBI Taxonomy" id="45235"/>
    <lineage>
        <taxon>Eukaryota</taxon>
        <taxon>Fungi</taxon>
        <taxon>Dikarya</taxon>
        <taxon>Ascomycota</taxon>
        <taxon>Pezizomycotina</taxon>
        <taxon>Sordariomycetes</taxon>
        <taxon>Hypocreomycetidae</taxon>
        <taxon>Hypocreales</taxon>
        <taxon>Ophiocordycipitaceae</taxon>
        <taxon>Tolypocladium</taxon>
    </lineage>
</organism>
<dbReference type="EMBL" id="NRSZ01000015">
    <property type="protein sequence ID" value="PNY29990.1"/>
    <property type="molecule type" value="Genomic_DNA"/>
</dbReference>
<name>A0A2K3QR20_9HYPO</name>
<evidence type="ECO:0000256" key="1">
    <source>
        <dbReference type="ARBA" id="ARBA00034736"/>
    </source>
</evidence>
<proteinExistence type="inferred from homology"/>
<accession>A0A2K3QR20</accession>
<dbReference type="SUPFAM" id="SSF48371">
    <property type="entry name" value="ARM repeat"/>
    <property type="match status" value="1"/>
</dbReference>
<dbReference type="OrthoDB" id="6417021at2759"/>
<dbReference type="InterPro" id="IPR016024">
    <property type="entry name" value="ARM-type_fold"/>
</dbReference>
<dbReference type="STRING" id="45235.A0A2K3QR20"/>
<dbReference type="GO" id="GO:0110078">
    <property type="term" value="C:TTT Hsp90 cochaperone complex"/>
    <property type="evidence" value="ECO:0007669"/>
    <property type="project" value="InterPro"/>
</dbReference>
<dbReference type="AlphaFoldDB" id="A0A2K3QR20"/>
<protein>
    <submittedName>
        <fullName evidence="3">Uncharacterized protein</fullName>
    </submittedName>
</protein>